<dbReference type="Pfam" id="PF00005">
    <property type="entry name" value="ABC_tran"/>
    <property type="match status" value="1"/>
</dbReference>
<dbReference type="InterPro" id="IPR003593">
    <property type="entry name" value="AAA+_ATPase"/>
</dbReference>
<dbReference type="CDD" id="cd18541">
    <property type="entry name" value="ABC_6TM_TmrB_like"/>
    <property type="match status" value="1"/>
</dbReference>
<dbReference type="SMART" id="SM00382">
    <property type="entry name" value="AAA"/>
    <property type="match status" value="1"/>
</dbReference>
<dbReference type="InterPro" id="IPR039421">
    <property type="entry name" value="Type_1_exporter"/>
</dbReference>
<dbReference type="PANTHER" id="PTHR43394">
    <property type="entry name" value="ATP-DEPENDENT PERMEASE MDL1, MITOCHONDRIAL"/>
    <property type="match status" value="1"/>
</dbReference>
<feature type="transmembrane region" description="Helical" evidence="9">
    <location>
        <begin position="171"/>
        <end position="187"/>
    </location>
</feature>
<proteinExistence type="predicted"/>
<keyword evidence="2" id="KW-0813">Transport</keyword>
<keyword evidence="7 9" id="KW-1133">Transmembrane helix</keyword>
<dbReference type="PANTHER" id="PTHR43394:SF1">
    <property type="entry name" value="ATP-BINDING CASSETTE SUB-FAMILY B MEMBER 10, MITOCHONDRIAL"/>
    <property type="match status" value="1"/>
</dbReference>
<dbReference type="Pfam" id="PF00664">
    <property type="entry name" value="ABC_membrane"/>
    <property type="match status" value="1"/>
</dbReference>
<evidence type="ECO:0000256" key="3">
    <source>
        <dbReference type="ARBA" id="ARBA00022475"/>
    </source>
</evidence>
<evidence type="ECO:0000256" key="7">
    <source>
        <dbReference type="ARBA" id="ARBA00022989"/>
    </source>
</evidence>
<dbReference type="InterPro" id="IPR036640">
    <property type="entry name" value="ABC1_TM_sf"/>
</dbReference>
<keyword evidence="3" id="KW-1003">Cell membrane</keyword>
<accession>A0A368ZZF8</accession>
<dbReference type="GO" id="GO:0005524">
    <property type="term" value="F:ATP binding"/>
    <property type="evidence" value="ECO:0007669"/>
    <property type="project" value="UniProtKB-KW"/>
</dbReference>
<dbReference type="SUPFAM" id="SSF52540">
    <property type="entry name" value="P-loop containing nucleoside triphosphate hydrolases"/>
    <property type="match status" value="1"/>
</dbReference>
<dbReference type="PROSITE" id="PS50929">
    <property type="entry name" value="ABC_TM1F"/>
    <property type="match status" value="1"/>
</dbReference>
<reference evidence="12 13" key="1">
    <citation type="submission" date="2018-07" db="EMBL/GenBank/DDBJ databases">
        <title>Genomic Encyclopedia of Type Strains, Phase IV (KMG-IV): sequencing the most valuable type-strain genomes for metagenomic binning, comparative biology and taxonomic classification.</title>
        <authorList>
            <person name="Goeker M."/>
        </authorList>
    </citation>
    <scope>NUCLEOTIDE SEQUENCE [LARGE SCALE GENOMIC DNA]</scope>
    <source>
        <strain evidence="12 13">DSM 21410</strain>
    </source>
</reference>
<feature type="transmembrane region" description="Helical" evidence="9">
    <location>
        <begin position="253"/>
        <end position="273"/>
    </location>
</feature>
<evidence type="ECO:0000313" key="13">
    <source>
        <dbReference type="Proteomes" id="UP000253517"/>
    </source>
</evidence>
<dbReference type="FunFam" id="3.40.50.300:FF:000221">
    <property type="entry name" value="Multidrug ABC transporter ATP-binding protein"/>
    <property type="match status" value="1"/>
</dbReference>
<dbReference type="GO" id="GO:0015421">
    <property type="term" value="F:ABC-type oligopeptide transporter activity"/>
    <property type="evidence" value="ECO:0007669"/>
    <property type="project" value="TreeGrafter"/>
</dbReference>
<dbReference type="PROSITE" id="PS50893">
    <property type="entry name" value="ABC_TRANSPORTER_2"/>
    <property type="match status" value="1"/>
</dbReference>
<feature type="domain" description="ABC transporter" evidence="10">
    <location>
        <begin position="346"/>
        <end position="581"/>
    </location>
</feature>
<dbReference type="InterPro" id="IPR003439">
    <property type="entry name" value="ABC_transporter-like_ATP-bd"/>
</dbReference>
<evidence type="ECO:0000256" key="5">
    <source>
        <dbReference type="ARBA" id="ARBA00022741"/>
    </source>
</evidence>
<feature type="transmembrane region" description="Helical" evidence="9">
    <location>
        <begin position="12"/>
        <end position="34"/>
    </location>
</feature>
<feature type="transmembrane region" description="Helical" evidence="9">
    <location>
        <begin position="146"/>
        <end position="165"/>
    </location>
</feature>
<protein>
    <submittedName>
        <fullName evidence="12">ATP-binding cassette subfamily B protein</fullName>
    </submittedName>
</protein>
<comment type="caution">
    <text evidence="12">The sequence shown here is derived from an EMBL/GenBank/DDBJ whole genome shotgun (WGS) entry which is preliminary data.</text>
</comment>
<name>A0A368ZZF8_9FLAO</name>
<dbReference type="EMBL" id="QPJS01000004">
    <property type="protein sequence ID" value="RCX02412.1"/>
    <property type="molecule type" value="Genomic_DNA"/>
</dbReference>
<evidence type="ECO:0000256" key="8">
    <source>
        <dbReference type="ARBA" id="ARBA00023136"/>
    </source>
</evidence>
<evidence type="ECO:0000313" key="12">
    <source>
        <dbReference type="EMBL" id="RCX02412.1"/>
    </source>
</evidence>
<feature type="transmembrane region" description="Helical" evidence="9">
    <location>
        <begin position="68"/>
        <end position="89"/>
    </location>
</feature>
<dbReference type="AlphaFoldDB" id="A0A368ZZF8"/>
<dbReference type="SUPFAM" id="SSF90123">
    <property type="entry name" value="ABC transporter transmembrane region"/>
    <property type="match status" value="1"/>
</dbReference>
<evidence type="ECO:0000259" key="11">
    <source>
        <dbReference type="PROSITE" id="PS50929"/>
    </source>
</evidence>
<evidence type="ECO:0000259" key="10">
    <source>
        <dbReference type="PROSITE" id="PS50893"/>
    </source>
</evidence>
<feature type="domain" description="ABC transmembrane type-1" evidence="11">
    <location>
        <begin position="19"/>
        <end position="314"/>
    </location>
</feature>
<comment type="subcellular location">
    <subcellularLocation>
        <location evidence="1">Cell membrane</location>
        <topology evidence="1">Multi-pass membrane protein</topology>
    </subcellularLocation>
</comment>
<keyword evidence="13" id="KW-1185">Reference proteome</keyword>
<dbReference type="InterPro" id="IPR027417">
    <property type="entry name" value="P-loop_NTPase"/>
</dbReference>
<dbReference type="InterPro" id="IPR011527">
    <property type="entry name" value="ABC1_TM_dom"/>
</dbReference>
<dbReference type="Proteomes" id="UP000253517">
    <property type="component" value="Unassembled WGS sequence"/>
</dbReference>
<evidence type="ECO:0000256" key="2">
    <source>
        <dbReference type="ARBA" id="ARBA00022448"/>
    </source>
</evidence>
<keyword evidence="5" id="KW-0547">Nucleotide-binding</keyword>
<evidence type="ECO:0000256" key="4">
    <source>
        <dbReference type="ARBA" id="ARBA00022692"/>
    </source>
</evidence>
<evidence type="ECO:0000256" key="9">
    <source>
        <dbReference type="SAM" id="Phobius"/>
    </source>
</evidence>
<organism evidence="12 13">
    <name type="scientific">Schleiferia thermophila</name>
    <dbReference type="NCBI Taxonomy" id="884107"/>
    <lineage>
        <taxon>Bacteria</taxon>
        <taxon>Pseudomonadati</taxon>
        <taxon>Bacteroidota</taxon>
        <taxon>Flavobacteriia</taxon>
        <taxon>Flavobacteriales</taxon>
        <taxon>Schleiferiaceae</taxon>
        <taxon>Schleiferia</taxon>
    </lineage>
</organism>
<evidence type="ECO:0000256" key="1">
    <source>
        <dbReference type="ARBA" id="ARBA00004651"/>
    </source>
</evidence>
<sequence>MKNLFYLNKYILNYKWHFLTGTLFVAISVVFGIFPAQYIRNSFDKVEEVIQLYQKGNAIDYTSIGSVLAWYAAVIVGASLLKGAFTFFMRQTIIVASRRIEYDLKNEIFNHYLLLDQGFYRSNSTGDLMNRISEDVSRVRMYIGPAVMYGINVFITLAIVIPIMYSISPKLTVYVLLPLPVLSFLIYKVSRRINERSEAVQRKLSDLSTLAQETFSGIRVIKAFSKEHFFTDLFSEESADYSRINERLYRVNALFMPLVMFLIGLSTLITVYIGGLETLSGNLTTGNIAEFILYVNMLTWPVTSIGWVTSIVQRAEASQKRINEFLQTKPNISNPTKESFEFKGKIEFREVTFIYPDSGVKALDKVSFVIEPGSTVGIVGKTGTGKSTIAALILRQYDPTEGIVLADDRDLRTINLENYRKAIGAVPQDSYLFSDSLFNNIGFGLDTAEEEIIYTSAELADLADNIKDFPLAYQTRVGERGITLSGGQKQRTALARAIARNPVLYILDDCLSAVDTETEDRILKNLRSLTENTTAVIISHRISSVKDADQILVLDQGKIIEQGTHEQLIAKGGLYAELYIQQTQSANVEADLN</sequence>
<feature type="transmembrane region" description="Helical" evidence="9">
    <location>
        <begin position="293"/>
        <end position="312"/>
    </location>
</feature>
<keyword evidence="6 12" id="KW-0067">ATP-binding</keyword>
<keyword evidence="8 9" id="KW-0472">Membrane</keyword>
<gene>
    <name evidence="12" type="ORF">DES35_104173</name>
</gene>
<dbReference type="Gene3D" id="3.40.50.300">
    <property type="entry name" value="P-loop containing nucleotide triphosphate hydrolases"/>
    <property type="match status" value="1"/>
</dbReference>
<dbReference type="GO" id="GO:0016887">
    <property type="term" value="F:ATP hydrolysis activity"/>
    <property type="evidence" value="ECO:0007669"/>
    <property type="project" value="InterPro"/>
</dbReference>
<keyword evidence="4 9" id="KW-0812">Transmembrane</keyword>
<dbReference type="RefSeq" id="WP_114366450.1">
    <property type="nucleotide sequence ID" value="NZ_BHZF01000005.1"/>
</dbReference>
<dbReference type="Gene3D" id="1.20.1560.10">
    <property type="entry name" value="ABC transporter type 1, transmembrane domain"/>
    <property type="match status" value="1"/>
</dbReference>
<evidence type="ECO:0000256" key="6">
    <source>
        <dbReference type="ARBA" id="ARBA00022840"/>
    </source>
</evidence>
<dbReference type="GO" id="GO:0005886">
    <property type="term" value="C:plasma membrane"/>
    <property type="evidence" value="ECO:0007669"/>
    <property type="project" value="UniProtKB-SubCell"/>
</dbReference>